<gene>
    <name evidence="2" type="ORF">Tco_0992131</name>
</gene>
<sequence>MEKIDLWCIKRCWGNLIFDYVYSESVGNSGGILCIWDPNMFKKINATVSDYFTIVRGVWVPSGKRLLIISVYAPQELSEKKMLWDYLLDVIVKWDGEVVSMGDFNEVRDNSERYGSVFNKHGADAFNAFIANAGLVEVPLGGCSFTWCHKSATKMSKLDRFLVSDNLMCSCPSISSTSLDRFLSDHRPIIMREIHYDYGPTPFKFFHYWFEIDGFDKLVEESWKEANVTEHNSYSKFMQKIKYLKEKIRTWHKLYKENSNNRKSVLKAELNDLDVVIDNGNGTTTDVNRRQEVVQLLQEVEKNIDMEMAQKVKIKWAIEGDENSKYYHGVLNKKRGRLTIRGVLVEGIWMEAPHLVKNEFFEHFKNSFAQPNQGRVLLDRDFVNRITMEQNDELEREVSIDEIKRAVWECGVDKAPGPDGFTFGFYRRYWDLIQTDVIDAVKWFFVHGRIPKGGNSSFITLIPKVPNASMVKEFRPISLIGSLYKIIAKVLANRMVMVLNDLVNEIQSAFVADRQILDGPFMLNEIVQWCKSKKKQSMIFKVDFEKAYDSVRWDFIDDILRRFGFGEKWCMWIQSCLHSSRGSVLVNGSPTKEFQFYKGLKQGDPLSPFLFILVMESLHVSFQRVVEAGLFSGIKLAPSLQISHLFYADDAIFMGQWSQCNIDTITRVLEVFHRASGLRINMNKSKLLGISVDSSKVSQAAEKIGCMVLKTPFNYLGSRVGDIMSRIQSWSDVIEGMRSRLSRWKLKTLSIGGRLTLLKSVLGAIPIYQMSLYKVPMKVLQNMETIRSRFFNGADCTSKKPSWVRWNNVLASKDSGGLGVSSLFALNRALMFKWVWRFVSQKNSLWARVIKALYGEDGKIGKKFHSSYPSIWLTIINEFEALKLQGIDLFSFLTPKLGNGVTTSFWDVAWRGDIAFKRLVPRLYALETRKNIAVAVKLSHGSLEDSFRRKPRGGVEQAQLELLKDKVGGLFSAICTIDGVGL</sequence>
<evidence type="ECO:0000313" key="3">
    <source>
        <dbReference type="Proteomes" id="UP001151760"/>
    </source>
</evidence>
<dbReference type="GO" id="GO:0003964">
    <property type="term" value="F:RNA-directed DNA polymerase activity"/>
    <property type="evidence" value="ECO:0007669"/>
    <property type="project" value="UniProtKB-KW"/>
</dbReference>
<dbReference type="InterPro" id="IPR000477">
    <property type="entry name" value="RT_dom"/>
</dbReference>
<protein>
    <submittedName>
        <fullName evidence="2">RNA-directed DNA polymerase, eukaryota, reverse transcriptase zinc-binding domain protein</fullName>
    </submittedName>
</protein>
<dbReference type="EMBL" id="BQNB010016901">
    <property type="protein sequence ID" value="GJT57077.1"/>
    <property type="molecule type" value="Genomic_DNA"/>
</dbReference>
<dbReference type="PROSITE" id="PS50878">
    <property type="entry name" value="RT_POL"/>
    <property type="match status" value="1"/>
</dbReference>
<name>A0ABQ5F1J1_9ASTR</name>
<dbReference type="SUPFAM" id="SSF56672">
    <property type="entry name" value="DNA/RNA polymerases"/>
    <property type="match status" value="1"/>
</dbReference>
<dbReference type="Proteomes" id="UP001151760">
    <property type="component" value="Unassembled WGS sequence"/>
</dbReference>
<reference evidence="2" key="1">
    <citation type="journal article" date="2022" name="Int. J. Mol. Sci.">
        <title>Draft Genome of Tanacetum Coccineum: Genomic Comparison of Closely Related Tanacetum-Family Plants.</title>
        <authorList>
            <person name="Yamashiro T."/>
            <person name="Shiraishi A."/>
            <person name="Nakayama K."/>
            <person name="Satake H."/>
        </authorList>
    </citation>
    <scope>NUCLEOTIDE SEQUENCE</scope>
</reference>
<keyword evidence="2" id="KW-0808">Transferase</keyword>
<evidence type="ECO:0000259" key="1">
    <source>
        <dbReference type="PROSITE" id="PS50878"/>
    </source>
</evidence>
<dbReference type="InterPro" id="IPR036691">
    <property type="entry name" value="Endo/exonu/phosph_ase_sf"/>
</dbReference>
<reference evidence="2" key="2">
    <citation type="submission" date="2022-01" db="EMBL/GenBank/DDBJ databases">
        <authorList>
            <person name="Yamashiro T."/>
            <person name="Shiraishi A."/>
            <person name="Satake H."/>
            <person name="Nakayama K."/>
        </authorList>
    </citation>
    <scope>NUCLEOTIDE SEQUENCE</scope>
</reference>
<accession>A0ABQ5F1J1</accession>
<keyword evidence="3" id="KW-1185">Reference proteome</keyword>
<feature type="domain" description="Reverse transcriptase" evidence="1">
    <location>
        <begin position="443"/>
        <end position="720"/>
    </location>
</feature>
<comment type="caution">
    <text evidence="2">The sequence shown here is derived from an EMBL/GenBank/DDBJ whole genome shotgun (WGS) entry which is preliminary data.</text>
</comment>
<dbReference type="InterPro" id="IPR043502">
    <property type="entry name" value="DNA/RNA_pol_sf"/>
</dbReference>
<dbReference type="PANTHER" id="PTHR33116:SF77">
    <property type="entry name" value="RNA-DIRECTED DNA POLYMERASE"/>
    <property type="match status" value="1"/>
</dbReference>
<keyword evidence="2" id="KW-0548">Nucleotidyltransferase</keyword>
<keyword evidence="2" id="KW-0695">RNA-directed DNA polymerase</keyword>
<dbReference type="SUPFAM" id="SSF56219">
    <property type="entry name" value="DNase I-like"/>
    <property type="match status" value="1"/>
</dbReference>
<dbReference type="PANTHER" id="PTHR33116">
    <property type="entry name" value="REVERSE TRANSCRIPTASE ZINC-BINDING DOMAIN-CONTAINING PROTEIN-RELATED-RELATED"/>
    <property type="match status" value="1"/>
</dbReference>
<organism evidence="2 3">
    <name type="scientific">Tanacetum coccineum</name>
    <dbReference type="NCBI Taxonomy" id="301880"/>
    <lineage>
        <taxon>Eukaryota</taxon>
        <taxon>Viridiplantae</taxon>
        <taxon>Streptophyta</taxon>
        <taxon>Embryophyta</taxon>
        <taxon>Tracheophyta</taxon>
        <taxon>Spermatophyta</taxon>
        <taxon>Magnoliopsida</taxon>
        <taxon>eudicotyledons</taxon>
        <taxon>Gunneridae</taxon>
        <taxon>Pentapetalae</taxon>
        <taxon>asterids</taxon>
        <taxon>campanulids</taxon>
        <taxon>Asterales</taxon>
        <taxon>Asteraceae</taxon>
        <taxon>Asteroideae</taxon>
        <taxon>Anthemideae</taxon>
        <taxon>Anthemidinae</taxon>
        <taxon>Tanacetum</taxon>
    </lineage>
</organism>
<proteinExistence type="predicted"/>
<dbReference type="Gene3D" id="3.60.10.10">
    <property type="entry name" value="Endonuclease/exonuclease/phosphatase"/>
    <property type="match status" value="1"/>
</dbReference>
<dbReference type="CDD" id="cd01650">
    <property type="entry name" value="RT_nLTR_like"/>
    <property type="match status" value="1"/>
</dbReference>
<dbReference type="Pfam" id="PF00078">
    <property type="entry name" value="RVT_1"/>
    <property type="match status" value="1"/>
</dbReference>
<evidence type="ECO:0000313" key="2">
    <source>
        <dbReference type="EMBL" id="GJT57077.1"/>
    </source>
</evidence>